<dbReference type="Pfam" id="PF06985">
    <property type="entry name" value="HET"/>
    <property type="match status" value="1"/>
</dbReference>
<feature type="domain" description="Heterokaryon incompatibility" evidence="1">
    <location>
        <begin position="59"/>
        <end position="222"/>
    </location>
</feature>
<evidence type="ECO:0000259" key="1">
    <source>
        <dbReference type="Pfam" id="PF06985"/>
    </source>
</evidence>
<organism evidence="2 3">
    <name type="scientific">Ramalina farinacea</name>
    <dbReference type="NCBI Taxonomy" id="258253"/>
    <lineage>
        <taxon>Eukaryota</taxon>
        <taxon>Fungi</taxon>
        <taxon>Dikarya</taxon>
        <taxon>Ascomycota</taxon>
        <taxon>Pezizomycotina</taxon>
        <taxon>Lecanoromycetes</taxon>
        <taxon>OSLEUM clade</taxon>
        <taxon>Lecanoromycetidae</taxon>
        <taxon>Lecanorales</taxon>
        <taxon>Lecanorineae</taxon>
        <taxon>Ramalinaceae</taxon>
        <taxon>Ramalina</taxon>
    </lineage>
</organism>
<accession>A0AA43QVH9</accession>
<keyword evidence="3" id="KW-1185">Reference proteome</keyword>
<dbReference type="AlphaFoldDB" id="A0AA43QVH9"/>
<dbReference type="EMBL" id="JAPUFD010000023">
    <property type="protein sequence ID" value="MDI1493197.1"/>
    <property type="molecule type" value="Genomic_DNA"/>
</dbReference>
<gene>
    <name evidence="2" type="ORF">OHK93_004985</name>
</gene>
<protein>
    <recommendedName>
        <fullName evidence="1">Heterokaryon incompatibility domain-containing protein</fullName>
    </recommendedName>
</protein>
<dbReference type="PANTHER" id="PTHR24148:SF64">
    <property type="entry name" value="HETEROKARYON INCOMPATIBILITY DOMAIN-CONTAINING PROTEIN"/>
    <property type="match status" value="1"/>
</dbReference>
<dbReference type="InterPro" id="IPR010730">
    <property type="entry name" value="HET"/>
</dbReference>
<evidence type="ECO:0000313" key="3">
    <source>
        <dbReference type="Proteomes" id="UP001161017"/>
    </source>
</evidence>
<sequence length="545" mass="62047">MRELLTTKIESDSAEFKYDTLPAPPQPHHIRTIHLPHISCHGTIDCDLQTHPLACDVPFEALSYVWGDKTDTQSINCNGRSLKIARDLHNILDQLRIAQALNSSRLWIDAVSINQQDDEERSQQVALMKQIYTKAQRVLIWLGQDSDNDAYLAFNLATEITDSCCRVLGICISDVNRINVRQALDQVGAEVSPNISQDIAKWRAIQRLYRREWFRRIWVIQEAHSAKPGKAQVFLGILQIDFDILAVAACWIDWCNVNLLQTGPLGGKVAHVNSAVIKRGPYLDSISFQNLLHQTREYESTDPRDKVYAVLGFSKARKVSSFIRPDYTRPVADVYLDVSKALFESGEGIDVLSFIRHGFRDEEEYVLAWISYFSAGGSTIRRLPCVSDRILAIEGFEPVSPKRTIRNFIRVHEKYQGITPWNATETADIVYDDTGSALTRHLVALGHLPSTVGASRTPRYYIEVKTTRSDCKTRFYVSKAQLKRMNNMNSGSRKLDPEKDEIYLILRVYKLGQKDMGMRILLDPATMKKHDQLIFEPESYTVSQP</sequence>
<dbReference type="PANTHER" id="PTHR24148">
    <property type="entry name" value="ANKYRIN REPEAT DOMAIN-CONTAINING PROTEIN 39 HOMOLOG-RELATED"/>
    <property type="match status" value="1"/>
</dbReference>
<name>A0AA43QVH9_9LECA</name>
<dbReference type="Proteomes" id="UP001161017">
    <property type="component" value="Unassembled WGS sequence"/>
</dbReference>
<proteinExistence type="predicted"/>
<dbReference type="InterPro" id="IPR052895">
    <property type="entry name" value="HetReg/Transcr_Mod"/>
</dbReference>
<evidence type="ECO:0000313" key="2">
    <source>
        <dbReference type="EMBL" id="MDI1493197.1"/>
    </source>
</evidence>
<reference evidence="2" key="1">
    <citation type="journal article" date="2023" name="Genome Biol. Evol.">
        <title>First Whole Genome Sequence and Flow Cytometry Genome Size Data for the Lichen-Forming Fungus Ramalina farinacea (Ascomycota).</title>
        <authorList>
            <person name="Llewellyn T."/>
            <person name="Mian S."/>
            <person name="Hill R."/>
            <person name="Leitch I.J."/>
            <person name="Gaya E."/>
        </authorList>
    </citation>
    <scope>NUCLEOTIDE SEQUENCE</scope>
    <source>
        <strain evidence="2">LIQ254RAFAR</strain>
    </source>
</reference>
<comment type="caution">
    <text evidence="2">The sequence shown here is derived from an EMBL/GenBank/DDBJ whole genome shotgun (WGS) entry which is preliminary data.</text>
</comment>